<evidence type="ECO:0000256" key="8">
    <source>
        <dbReference type="ARBA" id="ARBA00049348"/>
    </source>
</evidence>
<keyword evidence="7 9" id="KW-0234">DNA repair</keyword>
<evidence type="ECO:0000256" key="3">
    <source>
        <dbReference type="ARBA" id="ARBA00022490"/>
    </source>
</evidence>
<dbReference type="GO" id="GO:0006307">
    <property type="term" value="P:DNA alkylation repair"/>
    <property type="evidence" value="ECO:0007669"/>
    <property type="project" value="UniProtKB-UniRule"/>
</dbReference>
<dbReference type="Pfam" id="PF02870">
    <property type="entry name" value="Methyltransf_1N"/>
    <property type="match status" value="1"/>
</dbReference>
<comment type="subcellular location">
    <subcellularLocation>
        <location evidence="9">Cytoplasm</location>
    </subcellularLocation>
</comment>
<dbReference type="GO" id="GO:0005737">
    <property type="term" value="C:cytoplasm"/>
    <property type="evidence" value="ECO:0007669"/>
    <property type="project" value="UniProtKB-SubCell"/>
</dbReference>
<dbReference type="Proteomes" id="UP000665020">
    <property type="component" value="Chromosome"/>
</dbReference>
<evidence type="ECO:0000256" key="2">
    <source>
        <dbReference type="ARBA" id="ARBA00008711"/>
    </source>
</evidence>
<accession>A0A8A7KA05</accession>
<dbReference type="PANTHER" id="PTHR10815:SF13">
    <property type="entry name" value="METHYLATED-DNA--PROTEIN-CYSTEINE METHYLTRANSFERASE"/>
    <property type="match status" value="1"/>
</dbReference>
<comment type="catalytic activity">
    <reaction evidence="8 9">
        <text>a 6-O-methyl-2'-deoxyguanosine in DNA + L-cysteinyl-[protein] = S-methyl-L-cysteinyl-[protein] + a 2'-deoxyguanosine in DNA</text>
        <dbReference type="Rhea" id="RHEA:24000"/>
        <dbReference type="Rhea" id="RHEA-COMP:10131"/>
        <dbReference type="Rhea" id="RHEA-COMP:10132"/>
        <dbReference type="Rhea" id="RHEA-COMP:11367"/>
        <dbReference type="Rhea" id="RHEA-COMP:11368"/>
        <dbReference type="ChEBI" id="CHEBI:29950"/>
        <dbReference type="ChEBI" id="CHEBI:82612"/>
        <dbReference type="ChEBI" id="CHEBI:85445"/>
        <dbReference type="ChEBI" id="CHEBI:85448"/>
        <dbReference type="EC" id="2.1.1.63"/>
    </reaction>
</comment>
<dbReference type="InterPro" id="IPR023546">
    <property type="entry name" value="MGMT"/>
</dbReference>
<evidence type="ECO:0000256" key="7">
    <source>
        <dbReference type="ARBA" id="ARBA00023204"/>
    </source>
</evidence>
<dbReference type="PROSITE" id="PS00374">
    <property type="entry name" value="MGMT"/>
    <property type="match status" value="1"/>
</dbReference>
<comment type="similarity">
    <text evidence="2 9">Belongs to the MGMT family.</text>
</comment>
<keyword evidence="6 9" id="KW-0227">DNA damage</keyword>
<comment type="catalytic activity">
    <reaction evidence="1 9">
        <text>a 4-O-methyl-thymidine in DNA + L-cysteinyl-[protein] = a thymidine in DNA + S-methyl-L-cysteinyl-[protein]</text>
        <dbReference type="Rhea" id="RHEA:53428"/>
        <dbReference type="Rhea" id="RHEA-COMP:10131"/>
        <dbReference type="Rhea" id="RHEA-COMP:10132"/>
        <dbReference type="Rhea" id="RHEA-COMP:13555"/>
        <dbReference type="Rhea" id="RHEA-COMP:13556"/>
        <dbReference type="ChEBI" id="CHEBI:29950"/>
        <dbReference type="ChEBI" id="CHEBI:82612"/>
        <dbReference type="ChEBI" id="CHEBI:137386"/>
        <dbReference type="ChEBI" id="CHEBI:137387"/>
        <dbReference type="EC" id="2.1.1.63"/>
    </reaction>
</comment>
<feature type="active site" description="Nucleophile; methyl group acceptor" evidence="9">
    <location>
        <position position="155"/>
    </location>
</feature>
<comment type="miscellaneous">
    <text evidence="9">This enzyme catalyzes only one turnover and therefore is not strictly catalytic. According to one definition, an enzyme is a biocatalyst that acts repeatedly and over many reaction cycles.</text>
</comment>
<dbReference type="PANTHER" id="PTHR10815">
    <property type="entry name" value="METHYLATED-DNA--PROTEIN-CYSTEINE METHYLTRANSFERASE"/>
    <property type="match status" value="1"/>
</dbReference>
<dbReference type="KEGG" id="ifn:GM661_11795"/>
<organism evidence="12 13">
    <name type="scientific">Iocasia fonsfrigidae</name>
    <dbReference type="NCBI Taxonomy" id="2682810"/>
    <lineage>
        <taxon>Bacteria</taxon>
        <taxon>Bacillati</taxon>
        <taxon>Bacillota</taxon>
        <taxon>Clostridia</taxon>
        <taxon>Halanaerobiales</taxon>
        <taxon>Halanaerobiaceae</taxon>
        <taxon>Iocasia</taxon>
    </lineage>
</organism>
<dbReference type="AlphaFoldDB" id="A0A8A7KA05"/>
<sequence>MHKKINITKSEIEGLKSKDSKMRMSLDSTDAFDVGNNVSYYDSPLGLIKIQSKEGSIIGLTFHKEKRYQEKIEDVLIEAKKQLGEYFSGKRKTFDLPLKITGTKFQTKVWKELINIPYGQTLAYKEIAVAIGNENASRAVGNANNKNKIGIIIPCHRVIGSNGKLVGYGGGLWRKKWLLEHEKKV</sequence>
<evidence type="ECO:0000313" key="13">
    <source>
        <dbReference type="Proteomes" id="UP000665020"/>
    </source>
</evidence>
<evidence type="ECO:0000259" key="10">
    <source>
        <dbReference type="Pfam" id="PF01035"/>
    </source>
</evidence>
<dbReference type="CDD" id="cd06445">
    <property type="entry name" value="ATase"/>
    <property type="match status" value="1"/>
</dbReference>
<evidence type="ECO:0000256" key="4">
    <source>
        <dbReference type="ARBA" id="ARBA00022603"/>
    </source>
</evidence>
<reference evidence="12" key="1">
    <citation type="submission" date="2019-12" db="EMBL/GenBank/DDBJ databases">
        <authorList>
            <person name="zhang j."/>
            <person name="sun C.M."/>
        </authorList>
    </citation>
    <scope>NUCLEOTIDE SEQUENCE</scope>
    <source>
        <strain evidence="12">NS-1</strain>
    </source>
</reference>
<dbReference type="InterPro" id="IPR036631">
    <property type="entry name" value="MGMT_N_sf"/>
</dbReference>
<dbReference type="InterPro" id="IPR036388">
    <property type="entry name" value="WH-like_DNA-bd_sf"/>
</dbReference>
<dbReference type="Gene3D" id="3.30.160.70">
    <property type="entry name" value="Methylated DNA-protein cysteine methyltransferase domain"/>
    <property type="match status" value="1"/>
</dbReference>
<dbReference type="FunFam" id="1.10.10.10:FF:000214">
    <property type="entry name" value="Methylated-DNA--protein-cysteine methyltransferase"/>
    <property type="match status" value="1"/>
</dbReference>
<dbReference type="EMBL" id="CP046640">
    <property type="protein sequence ID" value="QTL98596.1"/>
    <property type="molecule type" value="Genomic_DNA"/>
</dbReference>
<keyword evidence="3 9" id="KW-0963">Cytoplasm</keyword>
<name>A0A8A7KA05_9FIRM</name>
<evidence type="ECO:0000313" key="12">
    <source>
        <dbReference type="EMBL" id="QTL98596.1"/>
    </source>
</evidence>
<gene>
    <name evidence="12" type="ORF">GM661_11795</name>
</gene>
<keyword evidence="13" id="KW-1185">Reference proteome</keyword>
<dbReference type="InterPro" id="IPR001497">
    <property type="entry name" value="MethylDNA_cys_MeTrfase_AS"/>
</dbReference>
<evidence type="ECO:0000256" key="6">
    <source>
        <dbReference type="ARBA" id="ARBA00022763"/>
    </source>
</evidence>
<feature type="domain" description="Methylated-DNA-[protein]-cysteine S-methyltransferase DNA binding" evidence="10">
    <location>
        <begin position="104"/>
        <end position="183"/>
    </location>
</feature>
<dbReference type="SUPFAM" id="SSF46767">
    <property type="entry name" value="Methylated DNA-protein cysteine methyltransferase, C-terminal domain"/>
    <property type="match status" value="1"/>
</dbReference>
<keyword evidence="4 9" id="KW-0489">Methyltransferase</keyword>
<dbReference type="Pfam" id="PF01035">
    <property type="entry name" value="DNA_binding_1"/>
    <property type="match status" value="1"/>
</dbReference>
<dbReference type="InterPro" id="IPR014048">
    <property type="entry name" value="MethylDNA_cys_MeTrfase_DNA-bd"/>
</dbReference>
<dbReference type="HAMAP" id="MF_00772">
    <property type="entry name" value="OGT"/>
    <property type="match status" value="1"/>
</dbReference>
<dbReference type="NCBIfam" id="TIGR00589">
    <property type="entry name" value="ogt"/>
    <property type="match status" value="1"/>
</dbReference>
<evidence type="ECO:0000256" key="5">
    <source>
        <dbReference type="ARBA" id="ARBA00022679"/>
    </source>
</evidence>
<protein>
    <recommendedName>
        <fullName evidence="9">Methylated-DNA--protein-cysteine methyltransferase</fullName>
        <ecNumber evidence="9">2.1.1.63</ecNumber>
    </recommendedName>
    <alternativeName>
        <fullName evidence="9">6-O-methylguanine-DNA methyltransferase</fullName>
        <shortName evidence="9">MGMT</shortName>
    </alternativeName>
    <alternativeName>
        <fullName evidence="9">O-6-methylguanine-DNA-alkyltransferase</fullName>
    </alternativeName>
</protein>
<dbReference type="InterPro" id="IPR008332">
    <property type="entry name" value="MethylG_MeTrfase_N"/>
</dbReference>
<proteinExistence type="inferred from homology"/>
<dbReference type="EC" id="2.1.1.63" evidence="9"/>
<evidence type="ECO:0000259" key="11">
    <source>
        <dbReference type="Pfam" id="PF02870"/>
    </source>
</evidence>
<dbReference type="SUPFAM" id="SSF53155">
    <property type="entry name" value="Methylated DNA-protein cysteine methyltransferase domain"/>
    <property type="match status" value="1"/>
</dbReference>
<dbReference type="GO" id="GO:0032259">
    <property type="term" value="P:methylation"/>
    <property type="evidence" value="ECO:0007669"/>
    <property type="project" value="UniProtKB-KW"/>
</dbReference>
<keyword evidence="5 9" id="KW-0808">Transferase</keyword>
<dbReference type="Gene3D" id="1.10.10.10">
    <property type="entry name" value="Winged helix-like DNA-binding domain superfamily/Winged helix DNA-binding domain"/>
    <property type="match status" value="1"/>
</dbReference>
<dbReference type="InterPro" id="IPR036217">
    <property type="entry name" value="MethylDNA_cys_MeTrfase_DNAb"/>
</dbReference>
<comment type="function">
    <text evidence="9">Involved in the cellular defense against the biological effects of O6-methylguanine (O6-MeG) and O4-methylthymine (O4-MeT) in DNA. Repairs the methylated nucleobase in DNA by stoichiometrically transferring the methyl group to a cysteine residue in the enzyme. This is a suicide reaction: the enzyme is irreversibly inactivated.</text>
</comment>
<evidence type="ECO:0000256" key="1">
    <source>
        <dbReference type="ARBA" id="ARBA00001286"/>
    </source>
</evidence>
<evidence type="ECO:0000256" key="9">
    <source>
        <dbReference type="HAMAP-Rule" id="MF_00772"/>
    </source>
</evidence>
<dbReference type="GO" id="GO:0003908">
    <property type="term" value="F:methylated-DNA-[protein]-cysteine S-methyltransferase activity"/>
    <property type="evidence" value="ECO:0007669"/>
    <property type="project" value="UniProtKB-UniRule"/>
</dbReference>
<feature type="domain" description="Methylguanine DNA methyltransferase ribonuclease-like" evidence="11">
    <location>
        <begin position="39"/>
        <end position="100"/>
    </location>
</feature>
<dbReference type="RefSeq" id="WP_230867002.1">
    <property type="nucleotide sequence ID" value="NZ_CP046640.1"/>
</dbReference>